<feature type="compositionally biased region" description="Basic and acidic residues" evidence="1">
    <location>
        <begin position="213"/>
        <end position="237"/>
    </location>
</feature>
<name>K3YDC2_SETIT</name>
<accession>K3YDC2</accession>
<dbReference type="InParanoid" id="K3YDC2"/>
<dbReference type="FunCoup" id="K3YDC2">
    <property type="interactions" value="525"/>
</dbReference>
<evidence type="ECO:0000256" key="1">
    <source>
        <dbReference type="SAM" id="MobiDB-lite"/>
    </source>
</evidence>
<reference evidence="3" key="1">
    <citation type="journal article" date="2012" name="Nat. Biotechnol.">
        <title>Reference genome sequence of the model plant Setaria.</title>
        <authorList>
            <person name="Bennetzen J.L."/>
            <person name="Schmutz J."/>
            <person name="Wang H."/>
            <person name="Percifield R."/>
            <person name="Hawkins J."/>
            <person name="Pontaroli A.C."/>
            <person name="Estep M."/>
            <person name="Feng L."/>
            <person name="Vaughn J.N."/>
            <person name="Grimwood J."/>
            <person name="Jenkins J."/>
            <person name="Barry K."/>
            <person name="Lindquist E."/>
            <person name="Hellsten U."/>
            <person name="Deshpande S."/>
            <person name="Wang X."/>
            <person name="Wu X."/>
            <person name="Mitros T."/>
            <person name="Triplett J."/>
            <person name="Yang X."/>
            <person name="Ye C.Y."/>
            <person name="Mauro-Herrera M."/>
            <person name="Wang L."/>
            <person name="Li P."/>
            <person name="Sharma M."/>
            <person name="Sharma R."/>
            <person name="Ronald P.C."/>
            <person name="Panaud O."/>
            <person name="Kellogg E.A."/>
            <person name="Brutnell T.P."/>
            <person name="Doust A.N."/>
            <person name="Tuskan G.A."/>
            <person name="Rokhsar D."/>
            <person name="Devos K.M."/>
        </authorList>
    </citation>
    <scope>NUCLEOTIDE SEQUENCE [LARGE SCALE GENOMIC DNA]</scope>
    <source>
        <strain evidence="3">cv. Yugu1</strain>
    </source>
</reference>
<sequence>MVSPGLGYASINNKNALLDLIWFVLGGSLNGRGAEDDIRSVRTAAACRRPCRRTGAARRGAAPRAGATTAAAPHVEAREEGVRLHVGGAALRPEPGARVLVQEPRDQVARRGVVAPAAVGGGGGGELERAAHDVAERGLAGLPHERGAPAHQSTAAPCPPPCATSGATYSCVPTKELDRAWRSCSSGIGRHVGAPSPLSRLLASSSAGDAVDSSDRSKSVLEGEEHLGGVEPRGGEREAAARHAVVEGVEVAAGAELHDDAREIRAGVEVRQHGGQERVVEPSENASMQPCDSRAMQPSEPLAHAVPGASEPLDEYRERCRRIGIGVHASRERTGVHRMGFASGAHLIFFPSIASAAETVVSEGETGRGVVVEEQ</sequence>
<dbReference type="EnsemblPlants" id="KQK98980">
    <property type="protein sequence ID" value="KQK98980"/>
    <property type="gene ID" value="SETIT_012226mg"/>
</dbReference>
<proteinExistence type="predicted"/>
<dbReference type="Proteomes" id="UP000004995">
    <property type="component" value="Unassembled WGS sequence"/>
</dbReference>
<evidence type="ECO:0000313" key="3">
    <source>
        <dbReference type="Proteomes" id="UP000004995"/>
    </source>
</evidence>
<protein>
    <submittedName>
        <fullName evidence="2">Uncharacterized protein</fullName>
    </submittedName>
</protein>
<feature type="region of interest" description="Disordered" evidence="1">
    <location>
        <begin position="205"/>
        <end position="237"/>
    </location>
</feature>
<dbReference type="HOGENOM" id="CLU_738515_0_0_1"/>
<evidence type="ECO:0000313" key="2">
    <source>
        <dbReference type="EnsemblPlants" id="KQK98980"/>
    </source>
</evidence>
<reference evidence="2" key="2">
    <citation type="submission" date="2018-08" db="UniProtKB">
        <authorList>
            <consortium name="EnsemblPlants"/>
        </authorList>
    </citation>
    <scope>IDENTIFICATION</scope>
    <source>
        <strain evidence="2">Yugu1</strain>
    </source>
</reference>
<organism evidence="2 3">
    <name type="scientific">Setaria italica</name>
    <name type="common">Foxtail millet</name>
    <name type="synonym">Panicum italicum</name>
    <dbReference type="NCBI Taxonomy" id="4555"/>
    <lineage>
        <taxon>Eukaryota</taxon>
        <taxon>Viridiplantae</taxon>
        <taxon>Streptophyta</taxon>
        <taxon>Embryophyta</taxon>
        <taxon>Tracheophyta</taxon>
        <taxon>Spermatophyta</taxon>
        <taxon>Magnoliopsida</taxon>
        <taxon>Liliopsida</taxon>
        <taxon>Poales</taxon>
        <taxon>Poaceae</taxon>
        <taxon>PACMAD clade</taxon>
        <taxon>Panicoideae</taxon>
        <taxon>Panicodae</taxon>
        <taxon>Paniceae</taxon>
        <taxon>Cenchrinae</taxon>
        <taxon>Setaria</taxon>
    </lineage>
</organism>
<dbReference type="Gramene" id="KQK98980">
    <property type="protein sequence ID" value="KQK98980"/>
    <property type="gene ID" value="SETIT_012226mg"/>
</dbReference>
<keyword evidence="3" id="KW-1185">Reference proteome</keyword>
<dbReference type="EMBL" id="AGNK02004512">
    <property type="status" value="NOT_ANNOTATED_CDS"/>
    <property type="molecule type" value="Genomic_DNA"/>
</dbReference>
<dbReference type="AlphaFoldDB" id="K3YDC2"/>